<dbReference type="EMBL" id="JAQQBS010001425">
    <property type="protein sequence ID" value="KAK0157581.1"/>
    <property type="molecule type" value="Genomic_DNA"/>
</dbReference>
<evidence type="ECO:0000313" key="2">
    <source>
        <dbReference type="EMBL" id="KAK0157581.1"/>
    </source>
</evidence>
<name>A0AA39C460_9HYME</name>
<evidence type="ECO:0000256" key="1">
    <source>
        <dbReference type="SAM" id="MobiDB-lite"/>
    </source>
</evidence>
<evidence type="ECO:0000313" key="3">
    <source>
        <dbReference type="Proteomes" id="UP001168990"/>
    </source>
</evidence>
<dbReference type="AlphaFoldDB" id="A0AA39C460"/>
<proteinExistence type="predicted"/>
<reference evidence="2" key="1">
    <citation type="journal article" date="2023" name="bioRxiv">
        <title>Scaffold-level genome assemblies of two parasitoid biocontrol wasps reveal the parthenogenesis mechanism and an associated novel virus.</title>
        <authorList>
            <person name="Inwood S."/>
            <person name="Skelly J."/>
            <person name="Guhlin J."/>
            <person name="Harrop T."/>
            <person name="Goldson S."/>
            <person name="Dearden P."/>
        </authorList>
    </citation>
    <scope>NUCLEOTIDE SEQUENCE</scope>
    <source>
        <strain evidence="2">Irish</strain>
        <tissue evidence="2">Whole body</tissue>
    </source>
</reference>
<accession>A0AA39C460</accession>
<comment type="caution">
    <text evidence="2">The sequence shown here is derived from an EMBL/GenBank/DDBJ whole genome shotgun (WGS) entry which is preliminary data.</text>
</comment>
<keyword evidence="3" id="KW-1185">Reference proteome</keyword>
<sequence>MNNCRHQDFADDYDKNSEPADQTQSKFRLIRTPRMNKYQLDCLINYMTMHPKFAREIDLSFYCNIQDNKMWKEISTMVSSHGLERTIEQCINSWSGLKKRAFEKLSTIKKLMRRTGNSSILSCIKFKERDLKILAIWGLSAPKFIEDYETCSLFKYNNELKLSRRKQNKTQRERPRIKDLKSFNGHEDVPECSLKNLAELQHFSTDTEFLQLDNIILDNIFDFSEYSQSLELRNSFANSFQYDEKTPVELSRLDDVFMQNGCQKKSLKKIHKTKKSPKVSKAIRNVSKSSKITSEAKDCTCKAFRATVVGNIFREENTEDTVDDEAIWEFLTSDQTNCY</sequence>
<dbReference type="Proteomes" id="UP001168990">
    <property type="component" value="Unassembled WGS sequence"/>
</dbReference>
<organism evidence="2 3">
    <name type="scientific">Microctonus aethiopoides</name>
    <dbReference type="NCBI Taxonomy" id="144406"/>
    <lineage>
        <taxon>Eukaryota</taxon>
        <taxon>Metazoa</taxon>
        <taxon>Ecdysozoa</taxon>
        <taxon>Arthropoda</taxon>
        <taxon>Hexapoda</taxon>
        <taxon>Insecta</taxon>
        <taxon>Pterygota</taxon>
        <taxon>Neoptera</taxon>
        <taxon>Endopterygota</taxon>
        <taxon>Hymenoptera</taxon>
        <taxon>Apocrita</taxon>
        <taxon>Ichneumonoidea</taxon>
        <taxon>Braconidae</taxon>
        <taxon>Euphorinae</taxon>
        <taxon>Microctonus</taxon>
    </lineage>
</organism>
<feature type="compositionally biased region" description="Basic and acidic residues" evidence="1">
    <location>
        <begin position="1"/>
        <end position="18"/>
    </location>
</feature>
<reference evidence="2" key="2">
    <citation type="submission" date="2023-03" db="EMBL/GenBank/DDBJ databases">
        <authorList>
            <person name="Inwood S.N."/>
            <person name="Skelly J.G."/>
            <person name="Guhlin J."/>
            <person name="Harrop T.W.R."/>
            <person name="Goldson S.G."/>
            <person name="Dearden P.K."/>
        </authorList>
    </citation>
    <scope>NUCLEOTIDE SEQUENCE</scope>
    <source>
        <strain evidence="2">Irish</strain>
        <tissue evidence="2">Whole body</tissue>
    </source>
</reference>
<protein>
    <submittedName>
        <fullName evidence="2">Uncharacterized protein</fullName>
    </submittedName>
</protein>
<gene>
    <name evidence="2" type="ORF">PV328_011307</name>
</gene>
<feature type="region of interest" description="Disordered" evidence="1">
    <location>
        <begin position="1"/>
        <end position="25"/>
    </location>
</feature>